<dbReference type="SUPFAM" id="SSF53187">
    <property type="entry name" value="Zn-dependent exopeptidases"/>
    <property type="match status" value="1"/>
</dbReference>
<evidence type="ECO:0000259" key="2">
    <source>
        <dbReference type="Pfam" id="PF01520"/>
    </source>
</evidence>
<evidence type="ECO:0000313" key="3">
    <source>
        <dbReference type="EMBL" id="OGK24158.1"/>
    </source>
</evidence>
<organism evidence="3 4">
    <name type="scientific">Candidatus Roizmanbacteria bacterium RIFCSPHIGHO2_02_FULL_37_24</name>
    <dbReference type="NCBI Taxonomy" id="1802037"/>
    <lineage>
        <taxon>Bacteria</taxon>
        <taxon>Candidatus Roizmaniibacteriota</taxon>
    </lineage>
</organism>
<protein>
    <recommendedName>
        <fullName evidence="2">MurNAc-LAA domain-containing protein</fullName>
    </recommendedName>
</protein>
<dbReference type="InterPro" id="IPR050695">
    <property type="entry name" value="N-acetylmuramoyl_amidase_3"/>
</dbReference>
<dbReference type="GO" id="GO:0008745">
    <property type="term" value="F:N-acetylmuramoyl-L-alanine amidase activity"/>
    <property type="evidence" value="ECO:0007669"/>
    <property type="project" value="InterPro"/>
</dbReference>
<dbReference type="CDD" id="cd02696">
    <property type="entry name" value="MurNAc-LAA"/>
    <property type="match status" value="1"/>
</dbReference>
<dbReference type="AlphaFoldDB" id="A0A1F7GZ39"/>
<dbReference type="GO" id="GO:0009253">
    <property type="term" value="P:peptidoglycan catabolic process"/>
    <property type="evidence" value="ECO:0007669"/>
    <property type="project" value="InterPro"/>
</dbReference>
<dbReference type="Proteomes" id="UP000177159">
    <property type="component" value="Unassembled WGS sequence"/>
</dbReference>
<dbReference type="InterPro" id="IPR002508">
    <property type="entry name" value="MurNAc-LAA_cat"/>
</dbReference>
<gene>
    <name evidence="3" type="ORF">A3C24_02705</name>
</gene>
<proteinExistence type="predicted"/>
<name>A0A1F7GZ39_9BACT</name>
<dbReference type="PANTHER" id="PTHR30404">
    <property type="entry name" value="N-ACETYLMURAMOYL-L-ALANINE AMIDASE"/>
    <property type="match status" value="1"/>
</dbReference>
<evidence type="ECO:0000256" key="1">
    <source>
        <dbReference type="ARBA" id="ARBA00022801"/>
    </source>
</evidence>
<feature type="domain" description="MurNAc-LAA" evidence="2">
    <location>
        <begin position="29"/>
        <end position="207"/>
    </location>
</feature>
<dbReference type="PANTHER" id="PTHR30404:SF0">
    <property type="entry name" value="N-ACETYLMURAMOYL-L-ALANINE AMIDASE AMIC"/>
    <property type="match status" value="1"/>
</dbReference>
<accession>A0A1F7GZ39</accession>
<sequence>MKRIIILGVLFFIGLLIVSPVSAEGEKIVCIDPGHGGNTGAYNAMYNLWEDEIVLDISYRLKALLEPAGYQVGMTRTDNTNKSNGDRYNYCNSINADILLSAHINGSNNPDIDGSMALYFDGDDKILAQTIYNVMYPTLRDDPRVQWGFTNFGLTKFASGVLIKSNMPAALMEPVLMSYNPEALLLVDMSNTSRRQMITQTYFDGIINYFANYSGGSGGNPGKGKP</sequence>
<keyword evidence="1" id="KW-0378">Hydrolase</keyword>
<dbReference type="GO" id="GO:0030288">
    <property type="term" value="C:outer membrane-bounded periplasmic space"/>
    <property type="evidence" value="ECO:0007669"/>
    <property type="project" value="TreeGrafter"/>
</dbReference>
<reference evidence="3 4" key="1">
    <citation type="journal article" date="2016" name="Nat. Commun.">
        <title>Thousands of microbial genomes shed light on interconnected biogeochemical processes in an aquifer system.</title>
        <authorList>
            <person name="Anantharaman K."/>
            <person name="Brown C.T."/>
            <person name="Hug L.A."/>
            <person name="Sharon I."/>
            <person name="Castelle C.J."/>
            <person name="Probst A.J."/>
            <person name="Thomas B.C."/>
            <person name="Singh A."/>
            <person name="Wilkins M.J."/>
            <person name="Karaoz U."/>
            <person name="Brodie E.L."/>
            <person name="Williams K.H."/>
            <person name="Hubbard S.S."/>
            <person name="Banfield J.F."/>
        </authorList>
    </citation>
    <scope>NUCLEOTIDE SEQUENCE [LARGE SCALE GENOMIC DNA]</scope>
</reference>
<dbReference type="EMBL" id="MFZM01000012">
    <property type="protein sequence ID" value="OGK24158.1"/>
    <property type="molecule type" value="Genomic_DNA"/>
</dbReference>
<dbReference type="Pfam" id="PF01520">
    <property type="entry name" value="Amidase_3"/>
    <property type="match status" value="1"/>
</dbReference>
<comment type="caution">
    <text evidence="3">The sequence shown here is derived from an EMBL/GenBank/DDBJ whole genome shotgun (WGS) entry which is preliminary data.</text>
</comment>
<evidence type="ECO:0000313" key="4">
    <source>
        <dbReference type="Proteomes" id="UP000177159"/>
    </source>
</evidence>
<dbReference type="Gene3D" id="3.40.630.40">
    <property type="entry name" value="Zn-dependent exopeptidases"/>
    <property type="match status" value="1"/>
</dbReference>